<accession>A0A0A9CSZ0</accession>
<proteinExistence type="predicted"/>
<evidence type="ECO:0000313" key="1">
    <source>
        <dbReference type="EMBL" id="JAD79464.1"/>
    </source>
</evidence>
<reference evidence="1" key="1">
    <citation type="submission" date="2014-09" db="EMBL/GenBank/DDBJ databases">
        <authorList>
            <person name="Magalhaes I.L.F."/>
            <person name="Oliveira U."/>
            <person name="Santos F.R."/>
            <person name="Vidigal T.H.D.A."/>
            <person name="Brescovit A.D."/>
            <person name="Santos A.J."/>
        </authorList>
    </citation>
    <scope>NUCLEOTIDE SEQUENCE</scope>
    <source>
        <tissue evidence="1">Shoot tissue taken approximately 20 cm above the soil surface</tissue>
    </source>
</reference>
<dbReference type="AlphaFoldDB" id="A0A0A9CSZ0"/>
<dbReference type="EMBL" id="GBRH01218431">
    <property type="protein sequence ID" value="JAD79464.1"/>
    <property type="molecule type" value="Transcribed_RNA"/>
</dbReference>
<organism evidence="1">
    <name type="scientific">Arundo donax</name>
    <name type="common">Giant reed</name>
    <name type="synonym">Donax arundinaceus</name>
    <dbReference type="NCBI Taxonomy" id="35708"/>
    <lineage>
        <taxon>Eukaryota</taxon>
        <taxon>Viridiplantae</taxon>
        <taxon>Streptophyta</taxon>
        <taxon>Embryophyta</taxon>
        <taxon>Tracheophyta</taxon>
        <taxon>Spermatophyta</taxon>
        <taxon>Magnoliopsida</taxon>
        <taxon>Liliopsida</taxon>
        <taxon>Poales</taxon>
        <taxon>Poaceae</taxon>
        <taxon>PACMAD clade</taxon>
        <taxon>Arundinoideae</taxon>
        <taxon>Arundineae</taxon>
        <taxon>Arundo</taxon>
    </lineage>
</organism>
<protein>
    <submittedName>
        <fullName evidence="1">Uncharacterized protein</fullName>
    </submittedName>
</protein>
<name>A0A0A9CSZ0_ARUDO</name>
<reference evidence="1" key="2">
    <citation type="journal article" date="2015" name="Data Brief">
        <title>Shoot transcriptome of the giant reed, Arundo donax.</title>
        <authorList>
            <person name="Barrero R.A."/>
            <person name="Guerrero F.D."/>
            <person name="Moolhuijzen P."/>
            <person name="Goolsby J.A."/>
            <person name="Tidwell J."/>
            <person name="Bellgard S.E."/>
            <person name="Bellgard M.I."/>
        </authorList>
    </citation>
    <scope>NUCLEOTIDE SEQUENCE</scope>
    <source>
        <tissue evidence="1">Shoot tissue taken approximately 20 cm above the soil surface</tissue>
    </source>
</reference>
<sequence>MGNVNLIKPHGFISVSRSIGIRLVTSISPCLKQMKSRPKVITKLYQEIIGICTLRKPHDHII</sequence>